<evidence type="ECO:0000313" key="4">
    <source>
        <dbReference type="Proteomes" id="UP000287224"/>
    </source>
</evidence>
<keyword evidence="1" id="KW-0479">Metal-binding</keyword>
<comment type="caution">
    <text evidence="3">The sequence shown here is derived from an EMBL/GenBank/DDBJ whole genome shotgun (WGS) entry which is preliminary data.</text>
</comment>
<dbReference type="InterPro" id="IPR059188">
    <property type="entry name" value="Znf_CLPX-like"/>
</dbReference>
<gene>
    <name evidence="3" type="ORF">KDAU_37980</name>
</gene>
<dbReference type="SUPFAM" id="SSF57716">
    <property type="entry name" value="Glucocorticoid receptor-like (DNA-binding domain)"/>
    <property type="match status" value="1"/>
</dbReference>
<sequence length="205" mass="22852">MARCSFCGRHTSEVRRMIAGPGAAYICDDCLQLCNDILRDPTPFSTAALELASRPPIVVAAPSLGSERSESTGVREPVRTVTLEIEQKQQGMTLILHRMLYYQDFFELHYLWIRPPFTAGFAFVPRIIFFLKDNTGTQWTGDRGGMILARPDLASGPNNAVYQGSARFRPLPSSEARTLTIRAADPLGQFEETPAQPWQFEITVA</sequence>
<dbReference type="InterPro" id="IPR038366">
    <property type="entry name" value="Znf_CppX_C4_sf"/>
</dbReference>
<keyword evidence="1" id="KW-0862">Zinc</keyword>
<accession>A0A401ZHZ4</accession>
<feature type="binding site" evidence="1">
    <location>
        <position position="7"/>
    </location>
    <ligand>
        <name>Zn(2+)</name>
        <dbReference type="ChEBI" id="CHEBI:29105"/>
    </ligand>
</feature>
<feature type="domain" description="ClpX-type ZB" evidence="2">
    <location>
        <begin position="1"/>
        <end position="46"/>
    </location>
</feature>
<keyword evidence="4" id="KW-1185">Reference proteome</keyword>
<reference evidence="4" key="1">
    <citation type="submission" date="2018-12" db="EMBL/GenBank/DDBJ databases">
        <title>Tengunoibacter tsumagoiensis gen. nov., sp. nov., Dictyobacter kobayashii sp. nov., D. alpinus sp. nov., and D. joshuensis sp. nov. and description of Dictyobacteraceae fam. nov. within the order Ktedonobacterales isolated from Tengu-no-mugimeshi.</title>
        <authorList>
            <person name="Wang C.M."/>
            <person name="Zheng Y."/>
            <person name="Sakai Y."/>
            <person name="Toyoda A."/>
            <person name="Minakuchi Y."/>
            <person name="Abe K."/>
            <person name="Yokota A."/>
            <person name="Yabe S."/>
        </authorList>
    </citation>
    <scope>NUCLEOTIDE SEQUENCE [LARGE SCALE GENOMIC DNA]</scope>
    <source>
        <strain evidence="4">S-27</strain>
    </source>
</reference>
<dbReference type="Proteomes" id="UP000287224">
    <property type="component" value="Unassembled WGS sequence"/>
</dbReference>
<dbReference type="GO" id="GO:0046983">
    <property type="term" value="F:protein dimerization activity"/>
    <property type="evidence" value="ECO:0007669"/>
    <property type="project" value="UniProtKB-UniRule"/>
</dbReference>
<proteinExistence type="inferred from homology"/>
<keyword evidence="1" id="KW-0143">Chaperone</keyword>
<feature type="binding site" evidence="1">
    <location>
        <position position="27"/>
    </location>
    <ligand>
        <name>Zn(2+)</name>
        <dbReference type="ChEBI" id="CHEBI:29105"/>
    </ligand>
</feature>
<dbReference type="GO" id="GO:0006457">
    <property type="term" value="P:protein folding"/>
    <property type="evidence" value="ECO:0007669"/>
    <property type="project" value="UniProtKB-UniRule"/>
</dbReference>
<organism evidence="3 4">
    <name type="scientific">Dictyobacter aurantiacus</name>
    <dbReference type="NCBI Taxonomy" id="1936993"/>
    <lineage>
        <taxon>Bacteria</taxon>
        <taxon>Bacillati</taxon>
        <taxon>Chloroflexota</taxon>
        <taxon>Ktedonobacteria</taxon>
        <taxon>Ktedonobacterales</taxon>
        <taxon>Dictyobacteraceae</taxon>
        <taxon>Dictyobacter</taxon>
    </lineage>
</organism>
<evidence type="ECO:0000256" key="1">
    <source>
        <dbReference type="PROSITE-ProRule" id="PRU01250"/>
    </source>
</evidence>
<dbReference type="PROSITE" id="PS51902">
    <property type="entry name" value="CLPX_ZB"/>
    <property type="match status" value="1"/>
</dbReference>
<dbReference type="GO" id="GO:0051082">
    <property type="term" value="F:unfolded protein binding"/>
    <property type="evidence" value="ECO:0007669"/>
    <property type="project" value="UniProtKB-UniRule"/>
</dbReference>
<dbReference type="InterPro" id="IPR010603">
    <property type="entry name" value="Znf_CppX_C4"/>
</dbReference>
<protein>
    <recommendedName>
        <fullName evidence="2">ClpX-type ZB domain-containing protein</fullName>
    </recommendedName>
</protein>
<dbReference type="EMBL" id="BIFQ01000001">
    <property type="protein sequence ID" value="GCE06469.1"/>
    <property type="molecule type" value="Genomic_DNA"/>
</dbReference>
<dbReference type="AlphaFoldDB" id="A0A401ZHZ4"/>
<feature type="binding site" evidence="1">
    <location>
        <position position="30"/>
    </location>
    <ligand>
        <name>Zn(2+)</name>
        <dbReference type="ChEBI" id="CHEBI:29105"/>
    </ligand>
</feature>
<dbReference type="GO" id="GO:0008270">
    <property type="term" value="F:zinc ion binding"/>
    <property type="evidence" value="ECO:0007669"/>
    <property type="project" value="UniProtKB-UniRule"/>
</dbReference>
<feature type="binding site" evidence="1">
    <location>
        <position position="4"/>
    </location>
    <ligand>
        <name>Zn(2+)</name>
        <dbReference type="ChEBI" id="CHEBI:29105"/>
    </ligand>
</feature>
<dbReference type="Pfam" id="PF06689">
    <property type="entry name" value="zf-C4_ClpX"/>
    <property type="match status" value="1"/>
</dbReference>
<evidence type="ECO:0000313" key="3">
    <source>
        <dbReference type="EMBL" id="GCE06469.1"/>
    </source>
</evidence>
<name>A0A401ZHZ4_9CHLR</name>
<comment type="similarity">
    <text evidence="1">Belongs to the ClpX chaperone family.</text>
</comment>
<evidence type="ECO:0000259" key="2">
    <source>
        <dbReference type="PROSITE" id="PS51902"/>
    </source>
</evidence>
<dbReference type="SMART" id="SM00994">
    <property type="entry name" value="zf-C4_ClpX"/>
    <property type="match status" value="1"/>
</dbReference>
<dbReference type="Gene3D" id="6.20.220.10">
    <property type="entry name" value="ClpX chaperone, C4-type zinc finger domain"/>
    <property type="match status" value="1"/>
</dbReference>